<evidence type="ECO:0000256" key="2">
    <source>
        <dbReference type="ARBA" id="ARBA00022448"/>
    </source>
</evidence>
<dbReference type="PANTHER" id="PTHR48021:SF46">
    <property type="entry name" value="MAJOR FACILITATOR SUPERFAMILY (MFS) PROFILE DOMAIN-CONTAINING PROTEIN"/>
    <property type="match status" value="1"/>
</dbReference>
<evidence type="ECO:0000313" key="10">
    <source>
        <dbReference type="EMBL" id="JAS09016.1"/>
    </source>
</evidence>
<proteinExistence type="predicted"/>
<keyword evidence="5 8" id="KW-0812">Transmembrane</keyword>
<feature type="transmembrane region" description="Helical" evidence="8">
    <location>
        <begin position="356"/>
        <end position="381"/>
    </location>
</feature>
<protein>
    <recommendedName>
        <fullName evidence="9">Major facilitator superfamily (MFS) profile domain-containing protein</fullName>
    </recommendedName>
</protein>
<keyword evidence="3" id="KW-1003">Cell membrane</keyword>
<accession>A0A1B6C688</accession>
<feature type="domain" description="Major facilitator superfamily (MFS) profile" evidence="9">
    <location>
        <begin position="12"/>
        <end position="448"/>
    </location>
</feature>
<dbReference type="InterPro" id="IPR050549">
    <property type="entry name" value="MFS_Trehalose_Transporter"/>
</dbReference>
<dbReference type="InterPro" id="IPR036259">
    <property type="entry name" value="MFS_trans_sf"/>
</dbReference>
<comment type="subcellular location">
    <subcellularLocation>
        <location evidence="1">Cell membrane</location>
        <topology evidence="1">Multi-pass membrane protein</topology>
    </subcellularLocation>
</comment>
<dbReference type="InterPro" id="IPR005828">
    <property type="entry name" value="MFS_sugar_transport-like"/>
</dbReference>
<evidence type="ECO:0000256" key="1">
    <source>
        <dbReference type="ARBA" id="ARBA00004651"/>
    </source>
</evidence>
<dbReference type="InterPro" id="IPR020846">
    <property type="entry name" value="MFS_dom"/>
</dbReference>
<evidence type="ECO:0000256" key="8">
    <source>
        <dbReference type="SAM" id="Phobius"/>
    </source>
</evidence>
<keyword evidence="6 8" id="KW-1133">Transmembrane helix</keyword>
<dbReference type="PROSITE" id="PS00217">
    <property type="entry name" value="SUGAR_TRANSPORT_2"/>
    <property type="match status" value="1"/>
</dbReference>
<evidence type="ECO:0000256" key="4">
    <source>
        <dbReference type="ARBA" id="ARBA00022597"/>
    </source>
</evidence>
<evidence type="ECO:0000259" key="9">
    <source>
        <dbReference type="PROSITE" id="PS50850"/>
    </source>
</evidence>
<feature type="transmembrane region" description="Helical" evidence="8">
    <location>
        <begin position="17"/>
        <end position="38"/>
    </location>
</feature>
<dbReference type="PROSITE" id="PS50850">
    <property type="entry name" value="MFS"/>
    <property type="match status" value="1"/>
</dbReference>
<dbReference type="SUPFAM" id="SSF103473">
    <property type="entry name" value="MFS general substrate transporter"/>
    <property type="match status" value="1"/>
</dbReference>
<evidence type="ECO:0000256" key="5">
    <source>
        <dbReference type="ARBA" id="ARBA00022692"/>
    </source>
</evidence>
<dbReference type="InterPro" id="IPR005829">
    <property type="entry name" value="Sugar_transporter_CS"/>
</dbReference>
<dbReference type="EMBL" id="GEDC01028282">
    <property type="protein sequence ID" value="JAS09016.1"/>
    <property type="molecule type" value="Transcribed_RNA"/>
</dbReference>
<evidence type="ECO:0000256" key="3">
    <source>
        <dbReference type="ARBA" id="ARBA00022475"/>
    </source>
</evidence>
<feature type="transmembrane region" description="Helical" evidence="8">
    <location>
        <begin position="170"/>
        <end position="191"/>
    </location>
</feature>
<feature type="transmembrane region" description="Helical" evidence="8">
    <location>
        <begin position="297"/>
        <end position="316"/>
    </location>
</feature>
<evidence type="ECO:0000256" key="7">
    <source>
        <dbReference type="ARBA" id="ARBA00023136"/>
    </source>
</evidence>
<sequence>MVLAKVDYQGKGVFRQYMVALLGTINMAIVGCATGWPSPILIKMKDKETPFSLDTTEVSWMVSLMFLGTMFSPIPTAYLTDRFGRKRIMMMMTGLPFVSWILIYFAASPLHLYIARFLAGLWAGVSQTAMPVYIAEIAQPHIRGSLSTFLNLQLNSGVLASYVIGPYVSYHVLAAIFAVMTTLYFCVFLIMPESPYYYMMHNKKDKAFKSLSWLRGDVSGDKIETELSDIQEGIQQQMQRKGGFVEVFRDRGNRRGFLISQVYAVMKRLSGSGVLQGYASVTLPALTFGILDPDECVLIVGTVSLLSSILAVYTAAIFNRRNLVTVSCAIGGSAMGAVMIWFYLHEKTKIHVDDYSYVIFISFVFNYMTFNFGLGPIGASIKGEMFSANVRTLCSSLTTILVSLTSFFLNRFYLIIAKSLGMYLNYALFSFSCFFAIAFTWLCVPDTHGKTLKEIQEILSKKNKKSGVV</sequence>
<dbReference type="PANTHER" id="PTHR48021">
    <property type="match status" value="1"/>
</dbReference>
<dbReference type="GO" id="GO:0005886">
    <property type="term" value="C:plasma membrane"/>
    <property type="evidence" value="ECO:0007669"/>
    <property type="project" value="UniProtKB-SubCell"/>
</dbReference>
<feature type="transmembrane region" description="Helical" evidence="8">
    <location>
        <begin position="88"/>
        <end position="107"/>
    </location>
</feature>
<dbReference type="FunFam" id="1.20.1250.20:FF:000218">
    <property type="entry name" value="facilitated trehalose transporter Tret1"/>
    <property type="match status" value="1"/>
</dbReference>
<keyword evidence="7 8" id="KW-0472">Membrane</keyword>
<keyword evidence="4" id="KW-0762">Sugar transport</keyword>
<feature type="transmembrane region" description="Helical" evidence="8">
    <location>
        <begin position="393"/>
        <end position="417"/>
    </location>
</feature>
<feature type="transmembrane region" description="Helical" evidence="8">
    <location>
        <begin position="273"/>
        <end position="291"/>
    </location>
</feature>
<dbReference type="PROSITE" id="PS51257">
    <property type="entry name" value="PROKAR_LIPOPROTEIN"/>
    <property type="match status" value="1"/>
</dbReference>
<feature type="transmembrane region" description="Helical" evidence="8">
    <location>
        <begin position="423"/>
        <end position="444"/>
    </location>
</feature>
<dbReference type="AlphaFoldDB" id="A0A1B6C688"/>
<evidence type="ECO:0000256" key="6">
    <source>
        <dbReference type="ARBA" id="ARBA00022989"/>
    </source>
</evidence>
<gene>
    <name evidence="10" type="ORF">g.12483</name>
</gene>
<reference evidence="10" key="1">
    <citation type="submission" date="2015-12" db="EMBL/GenBank/DDBJ databases">
        <title>De novo transcriptome assembly of four potential Pierce s Disease insect vectors from Arizona vineyards.</title>
        <authorList>
            <person name="Tassone E.E."/>
        </authorList>
    </citation>
    <scope>NUCLEOTIDE SEQUENCE</scope>
</reference>
<dbReference type="GO" id="GO:0022857">
    <property type="term" value="F:transmembrane transporter activity"/>
    <property type="evidence" value="ECO:0007669"/>
    <property type="project" value="InterPro"/>
</dbReference>
<feature type="transmembrane region" description="Helical" evidence="8">
    <location>
        <begin position="323"/>
        <end position="344"/>
    </location>
</feature>
<name>A0A1B6C688_9HEMI</name>
<feature type="transmembrane region" description="Helical" evidence="8">
    <location>
        <begin position="58"/>
        <end position="79"/>
    </location>
</feature>
<dbReference type="Pfam" id="PF00083">
    <property type="entry name" value="Sugar_tr"/>
    <property type="match status" value="1"/>
</dbReference>
<dbReference type="Gene3D" id="1.20.1250.20">
    <property type="entry name" value="MFS general substrate transporter like domains"/>
    <property type="match status" value="1"/>
</dbReference>
<organism evidence="10">
    <name type="scientific">Clastoptera arizonana</name>
    <name type="common">Arizona spittle bug</name>
    <dbReference type="NCBI Taxonomy" id="38151"/>
    <lineage>
        <taxon>Eukaryota</taxon>
        <taxon>Metazoa</taxon>
        <taxon>Ecdysozoa</taxon>
        <taxon>Arthropoda</taxon>
        <taxon>Hexapoda</taxon>
        <taxon>Insecta</taxon>
        <taxon>Pterygota</taxon>
        <taxon>Neoptera</taxon>
        <taxon>Paraneoptera</taxon>
        <taxon>Hemiptera</taxon>
        <taxon>Auchenorrhyncha</taxon>
        <taxon>Cercopoidea</taxon>
        <taxon>Clastopteridae</taxon>
        <taxon>Clastoptera</taxon>
    </lineage>
</organism>
<keyword evidence="2" id="KW-0813">Transport</keyword>